<evidence type="ECO:0000256" key="1">
    <source>
        <dbReference type="SAM" id="MobiDB-lite"/>
    </source>
</evidence>
<evidence type="ECO:0008006" key="4">
    <source>
        <dbReference type="Google" id="ProtNLM"/>
    </source>
</evidence>
<reference evidence="2 3" key="1">
    <citation type="submission" date="2020-01" db="EMBL/GenBank/DDBJ databases">
        <title>Identification and distribution of gene clusters putatively required for synthesis of sphingolipid metabolism inhibitors in phylogenetically diverse species of the filamentous fungus Fusarium.</title>
        <authorList>
            <person name="Kim H.-S."/>
            <person name="Busman M."/>
            <person name="Brown D.W."/>
            <person name="Divon H."/>
            <person name="Uhlig S."/>
            <person name="Proctor R.H."/>
        </authorList>
    </citation>
    <scope>NUCLEOTIDE SEQUENCE [LARGE SCALE GENOMIC DNA]</scope>
    <source>
        <strain evidence="2 3">NRRL 20459</strain>
    </source>
</reference>
<dbReference type="PANTHER" id="PTHR39607">
    <property type="entry name" value="XANTHOCILLIN BIOSYNTHESIS CLUSTER TRANSCRIPTION FACTOR XANC-RELATED"/>
    <property type="match status" value="1"/>
</dbReference>
<dbReference type="CDD" id="cd14688">
    <property type="entry name" value="bZIP_YAP"/>
    <property type="match status" value="1"/>
</dbReference>
<proteinExistence type="predicted"/>
<accession>A0A8H4L8A0</accession>
<keyword evidence="3" id="KW-1185">Reference proteome</keyword>
<evidence type="ECO:0000313" key="2">
    <source>
        <dbReference type="EMBL" id="KAF4463415.1"/>
    </source>
</evidence>
<dbReference type="Proteomes" id="UP000554235">
    <property type="component" value="Unassembled WGS sequence"/>
</dbReference>
<dbReference type="Gene3D" id="1.20.5.170">
    <property type="match status" value="1"/>
</dbReference>
<dbReference type="SUPFAM" id="SSF57959">
    <property type="entry name" value="Leucine zipper domain"/>
    <property type="match status" value="1"/>
</dbReference>
<dbReference type="InterPro" id="IPR052635">
    <property type="entry name" value="Sec_Metab_Biosynth_Reg"/>
</dbReference>
<dbReference type="EMBL" id="JAADYS010001358">
    <property type="protein sequence ID" value="KAF4463415.1"/>
    <property type="molecule type" value="Genomic_DNA"/>
</dbReference>
<evidence type="ECO:0000313" key="3">
    <source>
        <dbReference type="Proteomes" id="UP000554235"/>
    </source>
</evidence>
<dbReference type="AlphaFoldDB" id="A0A8H4L8A0"/>
<organism evidence="2 3">
    <name type="scientific">Fusarium albosuccineum</name>
    <dbReference type="NCBI Taxonomy" id="1237068"/>
    <lineage>
        <taxon>Eukaryota</taxon>
        <taxon>Fungi</taxon>
        <taxon>Dikarya</taxon>
        <taxon>Ascomycota</taxon>
        <taxon>Pezizomycotina</taxon>
        <taxon>Sordariomycetes</taxon>
        <taxon>Hypocreomycetidae</taxon>
        <taxon>Hypocreales</taxon>
        <taxon>Nectriaceae</taxon>
        <taxon>Fusarium</taxon>
        <taxon>Fusarium decemcellulare species complex</taxon>
    </lineage>
</organism>
<feature type="region of interest" description="Disordered" evidence="1">
    <location>
        <begin position="216"/>
        <end position="238"/>
    </location>
</feature>
<dbReference type="GO" id="GO:0003700">
    <property type="term" value="F:DNA-binding transcription factor activity"/>
    <property type="evidence" value="ECO:0007669"/>
    <property type="project" value="InterPro"/>
</dbReference>
<dbReference type="OrthoDB" id="194358at2759"/>
<dbReference type="PANTHER" id="PTHR39607:SF2">
    <property type="entry name" value="BZIP DOMAIN-CONTAINING PROTEIN"/>
    <property type="match status" value="1"/>
</dbReference>
<protein>
    <recommendedName>
        <fullName evidence="4">BZIP domain-containing protein</fullName>
    </recommendedName>
</protein>
<comment type="caution">
    <text evidence="2">The sequence shown here is derived from an EMBL/GenBank/DDBJ whole genome shotgun (WGS) entry which is preliminary data.</text>
</comment>
<gene>
    <name evidence="2" type="ORF">FALBO_9760</name>
</gene>
<name>A0A8H4L8A0_9HYPO</name>
<dbReference type="InterPro" id="IPR046347">
    <property type="entry name" value="bZIP_sf"/>
</dbReference>
<sequence length="408" mass="45885">MRRHKEKQRTSSRANKIALRKRRLQMKNELYKVGVLKGASQPLSQDDPDGQVYICFASSSKYSLQDSNRKEVCWEGVELRKGYTARDIDKLANLVIGKILARSEREYLRGEDRLDCPGSSPLTTAAIFILVAPICDTPDIYQPNFELSRNAQDPIMTSLAFCDSANSDEDWTKVSDLAERRRIQNRIAQRIYRMKRKRHLDDVEYPVESAGDFKLAKKSKTTKSMPPSSSKSRKPGSMIPVETVVSRGQFIPAMEQTDCPWSLGTCSAQNRSVGPAGSTLPLSSDPEAARHRPYDSAYPYSAFSTANVYPSYPVASTSHLTLFPTVVHNNNTTWESHPGNDWETPYSTSECMPPLDLKATSTDDQPDLDTFGFSDHSTPCSWVDPEYEYIMRASWVPGLLAPTSSWER</sequence>